<name>B7GGV0_ANOFW</name>
<sequence length="471" mass="55310">MKKVDNMEYSWKELIAVDRYIVHANGVLSELDRKVLTLLYQPLIGAQAYSLYMTLWSELEQARLWSEETTHHSLMAIMQCSLPTIYAERLKLEGIGLLNTYMKRTGADDERVFIYELRLPLTPEQFFTDGVLNVFLYDRVGKTKFQKLKKFFSDRAIDHTSFVPVTRSFHDVFSSIQPEKMIHKLSDEAKQEVTLQDGHQYIGKEQAMYTMRDDIFDFDAFYAGLSHHLVPRRAITEKVKEAIKKLAFLYGIGPLDMQKIVMGVIDPAEQIDIEALRKAAQEWYQFERGEALPRLYDRVQPLAERTMAHVEPKNEEEYLMKQLETVSPRQLLMDFSGGAEPALADLQLIEEMMFKQKLPPGVMNVLIYYVMLRTDMKLPKKYVEKIASSWARKKVRTVKQAMELAKKEAREYETFMKEKEKKGAKKPIRTELLPDWLQTDYSQFERKQTRSEEELEQKRRELEERLKKPKS</sequence>
<evidence type="ECO:0000256" key="2">
    <source>
        <dbReference type="SAM" id="MobiDB-lite"/>
    </source>
</evidence>
<dbReference type="KEGG" id="afl:Aflv_0518"/>
<dbReference type="HOGENOM" id="CLU_040783_0_0_9"/>
<comment type="similarity">
    <text evidence="1">Belongs to the DnaB/DnaD family.</text>
</comment>
<dbReference type="eggNOG" id="COG3611">
    <property type="taxonomic scope" value="Bacteria"/>
</dbReference>
<dbReference type="InterPro" id="IPR034829">
    <property type="entry name" value="DnaD-like_sf"/>
</dbReference>
<evidence type="ECO:0000256" key="1">
    <source>
        <dbReference type="ARBA" id="ARBA00093462"/>
    </source>
</evidence>
<dbReference type="STRING" id="491915.Aflv_0518"/>
<feature type="domain" description="DnaB/C C-terminal" evidence="3">
    <location>
        <begin position="346"/>
        <end position="403"/>
    </location>
</feature>
<dbReference type="InterPro" id="IPR006343">
    <property type="entry name" value="DnaB/C_C"/>
</dbReference>
<dbReference type="Gene3D" id="1.10.10.630">
    <property type="entry name" value="DnaD domain-like"/>
    <property type="match status" value="1"/>
</dbReference>
<dbReference type="AlphaFoldDB" id="B7GGV0"/>
<dbReference type="EMBL" id="CP000922">
    <property type="protein sequence ID" value="ACJ32902.1"/>
    <property type="molecule type" value="Genomic_DNA"/>
</dbReference>
<proteinExistence type="inferred from homology"/>
<dbReference type="InterPro" id="IPR058660">
    <property type="entry name" value="WHD_DnaB"/>
</dbReference>
<feature type="domain" description="Replicative helicase loading/DNA remodeling protein DnaB N-terminal winged helix" evidence="4">
    <location>
        <begin position="18"/>
        <end position="192"/>
    </location>
</feature>
<organism evidence="5 6">
    <name type="scientific">Anoxybacillus flavithermus (strain DSM 21510 / WK1)</name>
    <dbReference type="NCBI Taxonomy" id="491915"/>
    <lineage>
        <taxon>Bacteria</taxon>
        <taxon>Bacillati</taxon>
        <taxon>Bacillota</taxon>
        <taxon>Bacilli</taxon>
        <taxon>Bacillales</taxon>
        <taxon>Anoxybacillaceae</taxon>
        <taxon>Anoxybacillus</taxon>
    </lineage>
</organism>
<dbReference type="Pfam" id="PF07261">
    <property type="entry name" value="DnaB_2"/>
    <property type="match status" value="1"/>
</dbReference>
<evidence type="ECO:0000259" key="4">
    <source>
        <dbReference type="Pfam" id="PF25888"/>
    </source>
</evidence>
<accession>B7GGV0</accession>
<evidence type="ECO:0000313" key="6">
    <source>
        <dbReference type="Proteomes" id="UP000000742"/>
    </source>
</evidence>
<dbReference type="Proteomes" id="UP000000742">
    <property type="component" value="Chromosome"/>
</dbReference>
<reference evidence="5 6" key="1">
    <citation type="journal article" date="2008" name="Genome Biol.">
        <title>Encapsulated in silica: genome, proteome and physiology of the thermophilic bacterium Anoxybacillus flavithermus WK1.</title>
        <authorList>
            <person name="Saw J.H."/>
            <person name="Mountain B.W."/>
            <person name="Feng L."/>
            <person name="Omelchenko M.V."/>
            <person name="Hou S."/>
            <person name="Saito J.A."/>
            <person name="Stott M.B."/>
            <person name="Li D."/>
            <person name="Zhao G."/>
            <person name="Wu J."/>
            <person name="Galperin M.Y."/>
            <person name="Koonin E.V."/>
            <person name="Makarova K.S."/>
            <person name="Wolf Y.I."/>
            <person name="Rigden D.J."/>
            <person name="Dunfield P.F."/>
            <person name="Wang L."/>
            <person name="Alam M."/>
        </authorList>
    </citation>
    <scope>NUCLEOTIDE SEQUENCE [LARGE SCALE GENOMIC DNA]</scope>
    <source>
        <strain evidence="6">DSM 21510 / WK1</strain>
    </source>
</reference>
<dbReference type="Pfam" id="PF25888">
    <property type="entry name" value="WHD_DnaB"/>
    <property type="match status" value="1"/>
</dbReference>
<gene>
    <name evidence="5" type="primary">dnaB</name>
    <name evidence="5" type="ordered locus">Aflv_0518</name>
</gene>
<protein>
    <submittedName>
        <fullName evidence="5">Replication initiation/membrane attachment protein</fullName>
    </submittedName>
</protein>
<evidence type="ECO:0000259" key="3">
    <source>
        <dbReference type="Pfam" id="PF07261"/>
    </source>
</evidence>
<evidence type="ECO:0000313" key="5">
    <source>
        <dbReference type="EMBL" id="ACJ32902.1"/>
    </source>
</evidence>
<feature type="region of interest" description="Disordered" evidence="2">
    <location>
        <begin position="447"/>
        <end position="471"/>
    </location>
</feature>